<dbReference type="CDD" id="cd08049">
    <property type="entry name" value="TAF8"/>
    <property type="match status" value="1"/>
</dbReference>
<dbReference type="AlphaFoldDB" id="A0A1G4MHM9"/>
<keyword evidence="4" id="KW-0805">Transcription regulation</keyword>
<protein>
    <recommendedName>
        <fullName evidence="3">Transcription initiation factor TFIID subunit 8</fullName>
    </recommendedName>
</protein>
<evidence type="ECO:0000313" key="11">
    <source>
        <dbReference type="Proteomes" id="UP000190831"/>
    </source>
</evidence>
<dbReference type="PANTHER" id="PTHR46469">
    <property type="entry name" value="TRANSCRIPTION INITIATION FACTOR TFIID SUBUNIT 8"/>
    <property type="match status" value="1"/>
</dbReference>
<keyword evidence="11" id="KW-1185">Reference proteome</keyword>
<evidence type="ECO:0000256" key="1">
    <source>
        <dbReference type="ARBA" id="ARBA00004123"/>
    </source>
</evidence>
<dbReference type="GO" id="GO:0006367">
    <property type="term" value="P:transcription initiation at RNA polymerase II promoter"/>
    <property type="evidence" value="ECO:0007669"/>
    <property type="project" value="TreeGrafter"/>
</dbReference>
<feature type="region of interest" description="Disordered" evidence="8">
    <location>
        <begin position="440"/>
        <end position="549"/>
    </location>
</feature>
<keyword evidence="7" id="KW-0175">Coiled coil</keyword>
<evidence type="ECO:0000259" key="9">
    <source>
        <dbReference type="Pfam" id="PF10406"/>
    </source>
</evidence>
<evidence type="ECO:0000313" key="10">
    <source>
        <dbReference type="EMBL" id="SCW03296.1"/>
    </source>
</evidence>
<evidence type="ECO:0000256" key="4">
    <source>
        <dbReference type="ARBA" id="ARBA00023015"/>
    </source>
</evidence>
<dbReference type="EMBL" id="LT598486">
    <property type="protein sequence ID" value="SCW03296.1"/>
    <property type="molecule type" value="Genomic_DNA"/>
</dbReference>
<comment type="similarity">
    <text evidence="2">Belongs to the TAF8 family.</text>
</comment>
<name>A0A1G4MHM9_LACFM</name>
<feature type="region of interest" description="Disordered" evidence="8">
    <location>
        <begin position="406"/>
        <end position="425"/>
    </location>
</feature>
<dbReference type="CDD" id="cd00076">
    <property type="entry name" value="HFD_SF"/>
    <property type="match status" value="1"/>
</dbReference>
<evidence type="ECO:0000256" key="3">
    <source>
        <dbReference type="ARBA" id="ARBA00017307"/>
    </source>
</evidence>
<sequence>MTTAKPVDTVASSETAKEIQLKKLPTLEEVPANELEDPLQNMLGRAIAIQLKAMRKDSCISEFGLENLILLVEEYLSDMLKALKKMANVQRRHCICKKDLLLILKGYDLEYADLVAEFERSQFVKSQYPEEVQHVNNNSRQISEKKHTQMSEKELLEGAHSEFFVKDVEILDLVPPSNKNNKYVPKWLPDFPPDHTYRFTSQYNKPITDERQMKRKLVEEANHSEQALIKFMKEGFEEEKLKITNEKSIFEESQQETLLIYGPPKKKKSKTVNSVNELLRTLPLNNYNVEEYARNRVEIARRKVLQYERHQLQLQKNPFIKAAHLASPFGKNPINTKHSEKELTSMLQRSYVGLMKSIPLLKEKRKREEQLARERRRLREEQIRQEKQNQRGSEYEVLDLSNLNEDPFFGDLGSSDSDEEHAGNNDAEATELHANITTNLINGMGSPHSPMSSVDPSQPLRSSSTQADAETTLDPSLDASVDLSAHPSAEQSQEPYLEQSVDPLAEQVLEASEEPLADSQKLQRPPIGNSSAQPQINPSSTKDSIGPTQ</sequence>
<proteinExistence type="inferred from homology"/>
<dbReference type="InterPro" id="IPR037818">
    <property type="entry name" value="TAF8"/>
</dbReference>
<dbReference type="Pfam" id="PF10406">
    <property type="entry name" value="TAF8_C"/>
    <property type="match status" value="1"/>
</dbReference>
<dbReference type="Proteomes" id="UP000190831">
    <property type="component" value="Chromosome G"/>
</dbReference>
<feature type="coiled-coil region" evidence="7">
    <location>
        <begin position="361"/>
        <end position="391"/>
    </location>
</feature>
<feature type="compositionally biased region" description="Polar residues" evidence="8">
    <location>
        <begin position="449"/>
        <end position="469"/>
    </location>
</feature>
<evidence type="ECO:0000256" key="7">
    <source>
        <dbReference type="SAM" id="Coils"/>
    </source>
</evidence>
<gene>
    <name evidence="10" type="ORF">LAFE_0G07316G</name>
</gene>
<feature type="domain" description="Transcription factor TFIID subunit 8 C-terminal" evidence="9">
    <location>
        <begin position="183"/>
        <end position="231"/>
    </location>
</feature>
<accession>A0A1G4MHM9</accession>
<organism evidence="10 11">
    <name type="scientific">Lachancea fermentati</name>
    <name type="common">Zygosaccharomyces fermentati</name>
    <dbReference type="NCBI Taxonomy" id="4955"/>
    <lineage>
        <taxon>Eukaryota</taxon>
        <taxon>Fungi</taxon>
        <taxon>Dikarya</taxon>
        <taxon>Ascomycota</taxon>
        <taxon>Saccharomycotina</taxon>
        <taxon>Saccharomycetes</taxon>
        <taxon>Saccharomycetales</taxon>
        <taxon>Saccharomycetaceae</taxon>
        <taxon>Lachancea</taxon>
    </lineage>
</organism>
<keyword evidence="6" id="KW-0539">Nucleus</keyword>
<evidence type="ECO:0000256" key="6">
    <source>
        <dbReference type="ARBA" id="ARBA00023242"/>
    </source>
</evidence>
<dbReference type="OrthoDB" id="2193813at2759"/>
<dbReference type="PANTHER" id="PTHR46469:SF1">
    <property type="entry name" value="TRANSCRIPTION INITIATION FACTOR TFIID SUBUNIT 8"/>
    <property type="match status" value="1"/>
</dbReference>
<feature type="compositionally biased region" description="Polar residues" evidence="8">
    <location>
        <begin position="528"/>
        <end position="549"/>
    </location>
</feature>
<comment type="subcellular location">
    <subcellularLocation>
        <location evidence="1">Nucleus</location>
    </subcellularLocation>
</comment>
<keyword evidence="5" id="KW-0804">Transcription</keyword>
<dbReference type="GO" id="GO:0005669">
    <property type="term" value="C:transcription factor TFIID complex"/>
    <property type="evidence" value="ECO:0007669"/>
    <property type="project" value="InterPro"/>
</dbReference>
<evidence type="ECO:0000256" key="8">
    <source>
        <dbReference type="SAM" id="MobiDB-lite"/>
    </source>
</evidence>
<dbReference type="OMA" id="NICISNF"/>
<dbReference type="InterPro" id="IPR019473">
    <property type="entry name" value="TFIID_su8_C"/>
</dbReference>
<dbReference type="STRING" id="4955.A0A1G4MHM9"/>
<evidence type="ECO:0000256" key="2">
    <source>
        <dbReference type="ARBA" id="ARBA00008767"/>
    </source>
</evidence>
<evidence type="ECO:0000256" key="5">
    <source>
        <dbReference type="ARBA" id="ARBA00023163"/>
    </source>
</evidence>
<reference evidence="10 11" key="1">
    <citation type="submission" date="2016-03" db="EMBL/GenBank/DDBJ databases">
        <authorList>
            <person name="Devillers H."/>
        </authorList>
    </citation>
    <scope>NUCLEOTIDE SEQUENCE [LARGE SCALE GENOMIC DNA]</scope>
    <source>
        <strain evidence="10">CBS 6772</strain>
    </source>
</reference>